<name>A0A371G0R0_MUCPR</name>
<keyword evidence="2" id="KW-1185">Reference proteome</keyword>
<dbReference type="OrthoDB" id="1431245at2759"/>
<proteinExistence type="predicted"/>
<protein>
    <recommendedName>
        <fullName evidence="3">Integrase zinc-binding domain-containing protein</fullName>
    </recommendedName>
</protein>
<gene>
    <name evidence="1" type="ORF">CR513_34911</name>
</gene>
<comment type="caution">
    <text evidence="1">The sequence shown here is derived from an EMBL/GenBank/DDBJ whole genome shotgun (WGS) entry which is preliminary data.</text>
</comment>
<dbReference type="AlphaFoldDB" id="A0A371G0R0"/>
<dbReference type="EMBL" id="QJKJ01007153">
    <property type="protein sequence ID" value="RDX84102.1"/>
    <property type="molecule type" value="Genomic_DNA"/>
</dbReference>
<feature type="non-terminal residue" evidence="1">
    <location>
        <position position="1"/>
    </location>
</feature>
<dbReference type="PANTHER" id="PTHR48475:SF2">
    <property type="entry name" value="RIBONUCLEASE H"/>
    <property type="match status" value="1"/>
</dbReference>
<dbReference type="Gene3D" id="1.10.340.70">
    <property type="match status" value="1"/>
</dbReference>
<evidence type="ECO:0008006" key="3">
    <source>
        <dbReference type="Google" id="ProtNLM"/>
    </source>
</evidence>
<dbReference type="PANTHER" id="PTHR48475">
    <property type="entry name" value="RIBONUCLEASE H"/>
    <property type="match status" value="1"/>
</dbReference>
<accession>A0A371G0R0</accession>
<dbReference type="Proteomes" id="UP000257109">
    <property type="component" value="Unassembled WGS sequence"/>
</dbReference>
<evidence type="ECO:0000313" key="2">
    <source>
        <dbReference type="Proteomes" id="UP000257109"/>
    </source>
</evidence>
<organism evidence="1 2">
    <name type="scientific">Mucuna pruriens</name>
    <name type="common">Velvet bean</name>
    <name type="synonym">Dolichos pruriens</name>
    <dbReference type="NCBI Taxonomy" id="157652"/>
    <lineage>
        <taxon>Eukaryota</taxon>
        <taxon>Viridiplantae</taxon>
        <taxon>Streptophyta</taxon>
        <taxon>Embryophyta</taxon>
        <taxon>Tracheophyta</taxon>
        <taxon>Spermatophyta</taxon>
        <taxon>Magnoliopsida</taxon>
        <taxon>eudicotyledons</taxon>
        <taxon>Gunneridae</taxon>
        <taxon>Pentapetalae</taxon>
        <taxon>rosids</taxon>
        <taxon>fabids</taxon>
        <taxon>Fabales</taxon>
        <taxon>Fabaceae</taxon>
        <taxon>Papilionoideae</taxon>
        <taxon>50 kb inversion clade</taxon>
        <taxon>NPAAA clade</taxon>
        <taxon>indigoferoid/millettioid clade</taxon>
        <taxon>Phaseoleae</taxon>
        <taxon>Mucuna</taxon>
    </lineage>
</organism>
<reference evidence="1" key="1">
    <citation type="submission" date="2018-05" db="EMBL/GenBank/DDBJ databases">
        <title>Draft genome of Mucuna pruriens seed.</title>
        <authorList>
            <person name="Nnadi N.E."/>
            <person name="Vos R."/>
            <person name="Hasami M.H."/>
            <person name="Devisetty U.K."/>
            <person name="Aguiy J.C."/>
        </authorList>
    </citation>
    <scope>NUCLEOTIDE SEQUENCE [LARGE SCALE GENOMIC DNA]</scope>
    <source>
        <strain evidence="1">JCA_2017</strain>
    </source>
</reference>
<sequence>MAATFEKFTLYHVPRKRNDHHQKRRVQRSIIHKSISRLTIEERTVFCAEERTTWMSPLMAYLKNEELPSEPNEAKKIVQVATRYIIIGGELYRRGFSFSLLHCVEGDEAWYVVREVHEGVCGSHIGGHALANKIARVGYYWPKLKMIV</sequence>
<evidence type="ECO:0000313" key="1">
    <source>
        <dbReference type="EMBL" id="RDX84102.1"/>
    </source>
</evidence>